<dbReference type="EMBL" id="UYRT01033166">
    <property type="protein sequence ID" value="VDK76308.1"/>
    <property type="molecule type" value="Genomic_DNA"/>
</dbReference>
<dbReference type="AlphaFoldDB" id="A0A183DLW6"/>
<protein>
    <submittedName>
        <fullName evidence="3">WD_REPEATS_REGION domain-containing protein</fullName>
    </submittedName>
</protein>
<organism evidence="3">
    <name type="scientific">Gongylonema pulchrum</name>
    <dbReference type="NCBI Taxonomy" id="637853"/>
    <lineage>
        <taxon>Eukaryota</taxon>
        <taxon>Metazoa</taxon>
        <taxon>Ecdysozoa</taxon>
        <taxon>Nematoda</taxon>
        <taxon>Chromadorea</taxon>
        <taxon>Rhabditida</taxon>
        <taxon>Spirurina</taxon>
        <taxon>Spiruromorpha</taxon>
        <taxon>Spiruroidea</taxon>
        <taxon>Gongylonematidae</taxon>
        <taxon>Gongylonema</taxon>
    </lineage>
</organism>
<sequence>MEWHLDEWPLLLTGTVSGEVGVSDSRQFDGLKRHWTVSSEVERLKWDHFNPFCFFVVTDDGLSFFRFSGKNFFRRNFKKCIFPPFKIFRKMNFSTVLNSSIYFLL</sequence>
<dbReference type="Proteomes" id="UP000271098">
    <property type="component" value="Unassembled WGS sequence"/>
</dbReference>
<keyword evidence="2" id="KW-1185">Reference proteome</keyword>
<dbReference type="WBParaSite" id="GPUH_0000971801-mRNA-1">
    <property type="protein sequence ID" value="GPUH_0000971801-mRNA-1"/>
    <property type="gene ID" value="GPUH_0000971801"/>
</dbReference>
<reference evidence="1 2" key="2">
    <citation type="submission" date="2018-11" db="EMBL/GenBank/DDBJ databases">
        <authorList>
            <consortium name="Pathogen Informatics"/>
        </authorList>
    </citation>
    <scope>NUCLEOTIDE SEQUENCE [LARGE SCALE GENOMIC DNA]</scope>
</reference>
<name>A0A183DLW6_9BILA</name>
<gene>
    <name evidence="1" type="ORF">GPUH_LOCUS9707</name>
</gene>
<evidence type="ECO:0000313" key="2">
    <source>
        <dbReference type="Proteomes" id="UP000271098"/>
    </source>
</evidence>
<reference evidence="3" key="1">
    <citation type="submission" date="2016-06" db="UniProtKB">
        <authorList>
            <consortium name="WormBaseParasite"/>
        </authorList>
    </citation>
    <scope>IDENTIFICATION</scope>
</reference>
<accession>A0A183DLW6</accession>
<proteinExistence type="predicted"/>
<dbReference type="OrthoDB" id="270624at2759"/>
<evidence type="ECO:0000313" key="3">
    <source>
        <dbReference type="WBParaSite" id="GPUH_0000971801-mRNA-1"/>
    </source>
</evidence>
<evidence type="ECO:0000313" key="1">
    <source>
        <dbReference type="EMBL" id="VDK76308.1"/>
    </source>
</evidence>